<dbReference type="Gene3D" id="1.10.510.10">
    <property type="entry name" value="Transferase(Phosphotransferase) domain 1"/>
    <property type="match status" value="1"/>
</dbReference>
<dbReference type="SMART" id="SM00220">
    <property type="entry name" value="S_TKc"/>
    <property type="match status" value="1"/>
</dbReference>
<gene>
    <name evidence="3" type="ORF">Vretimale_4811</name>
</gene>
<accession>A0A8J4G4M5</accession>
<dbReference type="InterPro" id="IPR011009">
    <property type="entry name" value="Kinase-like_dom_sf"/>
</dbReference>
<feature type="region of interest" description="Disordered" evidence="1">
    <location>
        <begin position="259"/>
        <end position="289"/>
    </location>
</feature>
<feature type="region of interest" description="Disordered" evidence="1">
    <location>
        <begin position="1032"/>
        <end position="1052"/>
    </location>
</feature>
<organism evidence="3 4">
    <name type="scientific">Volvox reticuliferus</name>
    <dbReference type="NCBI Taxonomy" id="1737510"/>
    <lineage>
        <taxon>Eukaryota</taxon>
        <taxon>Viridiplantae</taxon>
        <taxon>Chlorophyta</taxon>
        <taxon>core chlorophytes</taxon>
        <taxon>Chlorophyceae</taxon>
        <taxon>CS clade</taxon>
        <taxon>Chlamydomonadales</taxon>
        <taxon>Volvocaceae</taxon>
        <taxon>Volvox</taxon>
    </lineage>
</organism>
<feature type="region of interest" description="Disordered" evidence="1">
    <location>
        <begin position="60"/>
        <end position="89"/>
    </location>
</feature>
<dbReference type="InterPro" id="IPR051681">
    <property type="entry name" value="Ser/Thr_Kinases-Pseudokinases"/>
</dbReference>
<feature type="compositionally biased region" description="Basic residues" evidence="1">
    <location>
        <begin position="259"/>
        <end position="282"/>
    </location>
</feature>
<dbReference type="PROSITE" id="PS00108">
    <property type="entry name" value="PROTEIN_KINASE_ST"/>
    <property type="match status" value="1"/>
</dbReference>
<dbReference type="AlphaFoldDB" id="A0A8J4G4M5"/>
<feature type="compositionally biased region" description="Polar residues" evidence="1">
    <location>
        <begin position="709"/>
        <end position="718"/>
    </location>
</feature>
<evidence type="ECO:0000313" key="3">
    <source>
        <dbReference type="EMBL" id="GIL99856.1"/>
    </source>
</evidence>
<evidence type="ECO:0000256" key="1">
    <source>
        <dbReference type="SAM" id="MobiDB-lite"/>
    </source>
</evidence>
<dbReference type="EMBL" id="BNCQ01000007">
    <property type="protein sequence ID" value="GIL99856.1"/>
    <property type="molecule type" value="Genomic_DNA"/>
</dbReference>
<feature type="domain" description="Protein kinase" evidence="2">
    <location>
        <begin position="739"/>
        <end position="1010"/>
    </location>
</feature>
<dbReference type="Pfam" id="PF07714">
    <property type="entry name" value="PK_Tyr_Ser-Thr"/>
    <property type="match status" value="1"/>
</dbReference>
<feature type="region of interest" description="Disordered" evidence="1">
    <location>
        <begin position="707"/>
        <end position="766"/>
    </location>
</feature>
<reference evidence="3" key="1">
    <citation type="journal article" date="2021" name="Proc. Natl. Acad. Sci. U.S.A.">
        <title>Three genomes in the algal genus Volvox reveal the fate of a haploid sex-determining region after a transition to homothallism.</title>
        <authorList>
            <person name="Yamamoto K."/>
            <person name="Hamaji T."/>
            <person name="Kawai-Toyooka H."/>
            <person name="Matsuzaki R."/>
            <person name="Takahashi F."/>
            <person name="Nishimura Y."/>
            <person name="Kawachi M."/>
            <person name="Noguchi H."/>
            <person name="Minakuchi Y."/>
            <person name="Umen J.G."/>
            <person name="Toyoda A."/>
            <person name="Nozaki H."/>
        </authorList>
    </citation>
    <scope>NUCLEOTIDE SEQUENCE</scope>
    <source>
        <strain evidence="3">NIES-3785</strain>
    </source>
</reference>
<dbReference type="PROSITE" id="PS50011">
    <property type="entry name" value="PROTEIN_KINASE_DOM"/>
    <property type="match status" value="1"/>
</dbReference>
<name>A0A8J4G4M5_9CHLO</name>
<dbReference type="GO" id="GO:0004674">
    <property type="term" value="F:protein serine/threonine kinase activity"/>
    <property type="evidence" value="ECO:0007669"/>
    <property type="project" value="TreeGrafter"/>
</dbReference>
<evidence type="ECO:0000259" key="2">
    <source>
        <dbReference type="PROSITE" id="PS50011"/>
    </source>
</evidence>
<feature type="compositionally biased region" description="Low complexity" evidence="1">
    <location>
        <begin position="63"/>
        <end position="84"/>
    </location>
</feature>
<dbReference type="InterPro" id="IPR000719">
    <property type="entry name" value="Prot_kinase_dom"/>
</dbReference>
<dbReference type="SUPFAM" id="SSF56112">
    <property type="entry name" value="Protein kinase-like (PK-like)"/>
    <property type="match status" value="1"/>
</dbReference>
<evidence type="ECO:0000313" key="4">
    <source>
        <dbReference type="Proteomes" id="UP000722791"/>
    </source>
</evidence>
<dbReference type="Gene3D" id="3.30.200.20">
    <property type="entry name" value="Phosphorylase Kinase, domain 1"/>
    <property type="match status" value="1"/>
</dbReference>
<comment type="caution">
    <text evidence="3">The sequence shown here is derived from an EMBL/GenBank/DDBJ whole genome shotgun (WGS) entry which is preliminary data.</text>
</comment>
<dbReference type="PANTHER" id="PTHR44329:SF214">
    <property type="entry name" value="PROTEIN KINASE DOMAIN-CONTAINING PROTEIN"/>
    <property type="match status" value="1"/>
</dbReference>
<dbReference type="Proteomes" id="UP000722791">
    <property type="component" value="Unassembled WGS sequence"/>
</dbReference>
<sequence length="1052" mass="110242">MSRVKSLLTACFAPGEHTLLRQSPSKRGAAQNKVQLETQCADFNSISCLDNEVGEELLTRARSTQSSPNETSSSVATSGPSSISYLAADDTRASKRTGVTVRISETRSHQLSRKHSTAVASTTCTVSVQSLAVGMNEAVTMASSSDTNVKGGAMATFQGGPLSPFHSAAAVPFGSRDRREDLVVVITNTTHTTPASAGGGNLNRSAEQSAATPFDFCASVTSTRHASLASSIATAVGLCAKLGRHDSTFSPYHRNYHQQHHNHRNYHQQHHNHHNYHQHSSHPSHAYPLLTSQPSGSAFTCNPVPLLDSSCTTATPSLPHAGSVPLSFPQLLTSSGAVGNAFRSLSGYSGDILGSGSDMPTLPIGAMCDITTHAMLLPSRTGSGATEVSPPSLLLPVQTFPHLPPPRLHLSPENTPTSPFRSGSIALSPRMSLPLTAGTAEAKATNNPADKFLRFDDLEKVCTELRDLSFVGSGASGNVYSGTWCGVPVAVKFMLSGDVGQRQRQQREAALSRLASHPHLVQTYAVAAAQLTPEHFHPACSSDPRVSGLSNGDLFSACVAGGTAVDLYGMCCFLPSPSVAAVCPNTLLRPPPAATAVAVHSGASGRASAQGIGSKGGSATFCHSTKLDAPLRNGHSAPGNNSLESAATAATNTSCGGDSGRGMALQKQGSGLRRHLRTHHSVGTESPSVRCLCNYPLISTAVVADDLSSDGSTPSTPLTKLAASAPAGGPRTDSPTCAMKSPSRSGSGSAASGGGEQLQVHAEGSQISSAEIEVDAKADSFVLANQESANGLMLFQPSDVLAHIGARPGDWLTVVIMEEMDRGSLHRCIHRGIFHPSNSSLPKRHRVRGIVRTLVEVAQGMAHLHSSELVHGDLKPANVLLRANSRDARGFIAKVSDFGVTRAADSTAQDTVSTSEWGTVIYTAPEVFNGKAGMPADVFSFGVLSWHLATGQLPHEDINPFAVMLAVSRGELELEWPPTVPRPLRKLGKMCMQHDPAVRPTFPDIVRALLRYEDKMRQYSAEAASAASPMMLGTGAASSQPATPRGGVGGRR</sequence>
<protein>
    <recommendedName>
        <fullName evidence="2">Protein kinase domain-containing protein</fullName>
    </recommendedName>
</protein>
<dbReference type="PANTHER" id="PTHR44329">
    <property type="entry name" value="SERINE/THREONINE-PROTEIN KINASE TNNI3K-RELATED"/>
    <property type="match status" value="1"/>
</dbReference>
<dbReference type="GO" id="GO:0005524">
    <property type="term" value="F:ATP binding"/>
    <property type="evidence" value="ECO:0007669"/>
    <property type="project" value="InterPro"/>
</dbReference>
<dbReference type="InterPro" id="IPR008271">
    <property type="entry name" value="Ser/Thr_kinase_AS"/>
</dbReference>
<dbReference type="InterPro" id="IPR001245">
    <property type="entry name" value="Ser-Thr/Tyr_kinase_cat_dom"/>
</dbReference>
<proteinExistence type="predicted"/>